<keyword evidence="1" id="KW-0812">Transmembrane</keyword>
<dbReference type="EMBL" id="FYEX01000001">
    <property type="protein sequence ID" value="SNC60394.1"/>
    <property type="molecule type" value="Genomic_DNA"/>
</dbReference>
<keyword evidence="1" id="KW-1133">Transmembrane helix</keyword>
<dbReference type="Proteomes" id="UP000197215">
    <property type="component" value="Unassembled WGS sequence"/>
</dbReference>
<reference evidence="2 3" key="1">
    <citation type="submission" date="2017-06" db="EMBL/GenBank/DDBJ databases">
        <authorList>
            <person name="Kim H.J."/>
            <person name="Triplett B.A."/>
        </authorList>
    </citation>
    <scope>NUCLEOTIDE SEQUENCE [LARGE SCALE GENOMIC DNA]</scope>
    <source>
        <strain evidence="2 3">MWH-VicM1</strain>
    </source>
</reference>
<keyword evidence="3" id="KW-1185">Reference proteome</keyword>
<organism evidence="2 3">
    <name type="scientific">Polynucleobacter victoriensis</name>
    <dbReference type="NCBI Taxonomy" id="2049319"/>
    <lineage>
        <taxon>Bacteria</taxon>
        <taxon>Pseudomonadati</taxon>
        <taxon>Pseudomonadota</taxon>
        <taxon>Betaproteobacteria</taxon>
        <taxon>Burkholderiales</taxon>
        <taxon>Burkholderiaceae</taxon>
        <taxon>Polynucleobacter</taxon>
    </lineage>
</organism>
<protein>
    <submittedName>
        <fullName evidence="2">Uncharacterized protein</fullName>
    </submittedName>
</protein>
<dbReference type="AlphaFoldDB" id="A0A212T3P1"/>
<gene>
    <name evidence="2" type="ORF">SAMN06295916_0267</name>
</gene>
<dbReference type="RefSeq" id="WP_088812115.1">
    <property type="nucleotide sequence ID" value="NZ_FYEX01000001.1"/>
</dbReference>
<feature type="transmembrane region" description="Helical" evidence="1">
    <location>
        <begin position="45"/>
        <end position="63"/>
    </location>
</feature>
<evidence type="ECO:0000313" key="3">
    <source>
        <dbReference type="Proteomes" id="UP000197215"/>
    </source>
</evidence>
<evidence type="ECO:0000313" key="2">
    <source>
        <dbReference type="EMBL" id="SNC60394.1"/>
    </source>
</evidence>
<accession>A0A212T3P1</accession>
<sequence>MSQEVCTLLVEKLVNSEELGEMAQTIQTGLESGQGIWYFLLDNPMAFGMLIGGGLATWMRRWFYKETLIRR</sequence>
<name>A0A212T3P1_9BURK</name>
<proteinExistence type="predicted"/>
<evidence type="ECO:0000256" key="1">
    <source>
        <dbReference type="SAM" id="Phobius"/>
    </source>
</evidence>
<keyword evidence="1" id="KW-0472">Membrane</keyword>
<dbReference type="OrthoDB" id="9870834at2"/>